<dbReference type="FunFam" id="3.40.50.300:FF:000077">
    <property type="entry name" value="Probable DNA repair helicase RAD25"/>
    <property type="match status" value="1"/>
</dbReference>
<dbReference type="EC" id="5.6.2.4" evidence="13"/>
<dbReference type="InterPro" id="IPR032438">
    <property type="entry name" value="ERCC3_RAD25_C"/>
</dbReference>
<name>A0AA38H740_9TREE</name>
<evidence type="ECO:0000259" key="16">
    <source>
        <dbReference type="PROSITE" id="PS51192"/>
    </source>
</evidence>
<dbReference type="PANTHER" id="PTHR11274">
    <property type="entry name" value="RAD25/XP-B DNA REPAIR HELICASE"/>
    <property type="match status" value="1"/>
</dbReference>
<dbReference type="Proteomes" id="UP001164286">
    <property type="component" value="Unassembled WGS sequence"/>
</dbReference>
<feature type="compositionally biased region" description="Low complexity" evidence="15">
    <location>
        <begin position="36"/>
        <end position="45"/>
    </location>
</feature>
<evidence type="ECO:0000256" key="14">
    <source>
        <dbReference type="ARBA" id="ARBA00048988"/>
    </source>
</evidence>
<keyword evidence="9" id="KW-0234">DNA repair</keyword>
<dbReference type="GO" id="GO:0000112">
    <property type="term" value="C:nucleotide-excision repair factor 3 complex"/>
    <property type="evidence" value="ECO:0007669"/>
    <property type="project" value="TreeGrafter"/>
</dbReference>
<dbReference type="InterPro" id="IPR027417">
    <property type="entry name" value="P-loop_NTPase"/>
</dbReference>
<dbReference type="CDD" id="cd18029">
    <property type="entry name" value="DEXHc_XPB"/>
    <property type="match status" value="1"/>
</dbReference>
<evidence type="ECO:0000256" key="3">
    <source>
        <dbReference type="ARBA" id="ARBA00022741"/>
    </source>
</evidence>
<keyword evidence="19" id="KW-1185">Reference proteome</keyword>
<dbReference type="Pfam" id="PF04851">
    <property type="entry name" value="ResIII"/>
    <property type="match status" value="1"/>
</dbReference>
<dbReference type="GO" id="GO:0016787">
    <property type="term" value="F:hydrolase activity"/>
    <property type="evidence" value="ECO:0007669"/>
    <property type="project" value="UniProtKB-KW"/>
</dbReference>
<dbReference type="SMART" id="SM00490">
    <property type="entry name" value="HELICc"/>
    <property type="match status" value="1"/>
</dbReference>
<comment type="catalytic activity">
    <reaction evidence="12">
        <text>Couples ATP hydrolysis with the unwinding of duplex DNA by translocating in the 3'-5' direction.</text>
        <dbReference type="EC" id="5.6.2.4"/>
    </reaction>
</comment>
<evidence type="ECO:0000259" key="17">
    <source>
        <dbReference type="PROSITE" id="PS51194"/>
    </source>
</evidence>
<evidence type="ECO:0000256" key="5">
    <source>
        <dbReference type="ARBA" id="ARBA00022801"/>
    </source>
</evidence>
<comment type="catalytic activity">
    <reaction evidence="14">
        <text>ATP + H2O = ADP + phosphate + H(+)</text>
        <dbReference type="Rhea" id="RHEA:13065"/>
        <dbReference type="ChEBI" id="CHEBI:15377"/>
        <dbReference type="ChEBI" id="CHEBI:15378"/>
        <dbReference type="ChEBI" id="CHEBI:30616"/>
        <dbReference type="ChEBI" id="CHEBI:43474"/>
        <dbReference type="ChEBI" id="CHEBI:456216"/>
        <dbReference type="EC" id="5.6.2.4"/>
    </reaction>
</comment>
<evidence type="ECO:0000256" key="7">
    <source>
        <dbReference type="ARBA" id="ARBA00022840"/>
    </source>
</evidence>
<feature type="region of interest" description="Disordered" evidence="15">
    <location>
        <begin position="816"/>
        <end position="876"/>
    </location>
</feature>
<feature type="domain" description="Helicase ATP-binding" evidence="16">
    <location>
        <begin position="372"/>
        <end position="534"/>
    </location>
</feature>
<feature type="compositionally biased region" description="Polar residues" evidence="15">
    <location>
        <begin position="1"/>
        <end position="15"/>
    </location>
</feature>
<dbReference type="InterPro" id="IPR014001">
    <property type="entry name" value="Helicase_ATP-bd"/>
</dbReference>
<evidence type="ECO:0000256" key="9">
    <source>
        <dbReference type="ARBA" id="ARBA00023204"/>
    </source>
</evidence>
<keyword evidence="10" id="KW-0413">Isomerase</keyword>
<dbReference type="AlphaFoldDB" id="A0AA38H740"/>
<evidence type="ECO:0000256" key="13">
    <source>
        <dbReference type="ARBA" id="ARBA00034808"/>
    </source>
</evidence>
<dbReference type="Pfam" id="PF16203">
    <property type="entry name" value="ERCC3_RAD25_C"/>
    <property type="match status" value="1"/>
</dbReference>
<evidence type="ECO:0000256" key="15">
    <source>
        <dbReference type="SAM" id="MobiDB-lite"/>
    </source>
</evidence>
<sequence length="876" mass="97180">MSRSPSLASSLDFAQSSGGSGSEEEYTPVRRKAPTARKAPAATAGKKGKKEKAAAGPLKINLSALRRAQAVTSAHPAEGPIEDDEEFGEGEFADGLIGARGVDLSGLELKADHAARPLWVDEHGNIILEAFAAFAQQAQEFLIAIAEPVSRPSLIHEYKISKPSLHAAMSVGLETKDIIEVLSRLSKTPLPQRLISRIEDWTSSYGKIRLVLKHNRYHLESTVPDFLRTLLNDEVIGPCRIVRAEGEETGDGGLMRGNVPRRDFAIEGTDEARRRKEGEGPGVPQRGRERDDVIGAVIGIEENDEIDEDDAVHSFEVSAEKMEDVRRRCKDIDLPALEEYDFRNDTQNPNLDIQLKPMTVIRPYQETSLAKMFGNGRARSGIIVLPCGAGKTLVGITAACTIKKSALVLCTSAVSVAQWKQQFLHFSNISERQICTFTQGDKEVFSGPAGVVISTYSMIAHTGKRAHDAEKVMQFLRSREWGFLLLDEVHVVPAEMFRKCVNGFKVHAKLGLTATLVREDDKISDLGYLIGPKLYEANWMDLAKNGHIATVQCAEVWCPMTPEFYAEYLRTKSRKRILLHALNPNKFQACQYLIHYHESRGDKIIVFSDNVFALEAYAKKLGKSYIHGGTPEGERLRILSRFQHDPQLNTIFLSKVGDTSIDLPEATCLIQISSHFGSRRQEAQRLGRILRAKRRNDDGFNAFFYSLVSKDTQEMWYSSKRQGFLIDQGYAFKVITELHGLDQLPDLVFPTKAQQISLLEEVLNASGEMEETADHYSKFTGGKHQHKASKGPGRGLGATADSGVQPAQRFNARLEELSGGHNLSYREQNKSVNREMLREDRANKKNGTSGQGGSHAVFKKRRVEVSAAKKRAAEGS</sequence>
<dbReference type="FunFam" id="3.40.50.300:FF:000117">
    <property type="entry name" value="Putative DNA repair helicase rad25"/>
    <property type="match status" value="1"/>
</dbReference>
<evidence type="ECO:0000256" key="6">
    <source>
        <dbReference type="ARBA" id="ARBA00022806"/>
    </source>
</evidence>
<dbReference type="GeneID" id="77725109"/>
<evidence type="ECO:0000313" key="18">
    <source>
        <dbReference type="EMBL" id="KAI9633549.1"/>
    </source>
</evidence>
<dbReference type="GO" id="GO:0006289">
    <property type="term" value="P:nucleotide-excision repair"/>
    <property type="evidence" value="ECO:0007669"/>
    <property type="project" value="InterPro"/>
</dbReference>
<dbReference type="PROSITE" id="PS51194">
    <property type="entry name" value="HELICASE_CTER"/>
    <property type="match status" value="1"/>
</dbReference>
<evidence type="ECO:0000256" key="8">
    <source>
        <dbReference type="ARBA" id="ARBA00023125"/>
    </source>
</evidence>
<evidence type="ECO:0000256" key="12">
    <source>
        <dbReference type="ARBA" id="ARBA00034617"/>
    </source>
</evidence>
<dbReference type="InterPro" id="IPR032830">
    <property type="entry name" value="XPB/Ssl2_N"/>
</dbReference>
<comment type="caution">
    <text evidence="18">The sequence shown here is derived from an EMBL/GenBank/DDBJ whole genome shotgun (WGS) entry which is preliminary data.</text>
</comment>
<dbReference type="InterPro" id="IPR001650">
    <property type="entry name" value="Helicase_C-like"/>
</dbReference>
<dbReference type="SUPFAM" id="SSF52540">
    <property type="entry name" value="P-loop containing nucleoside triphosphate hydrolases"/>
    <property type="match status" value="2"/>
</dbReference>
<evidence type="ECO:0000256" key="1">
    <source>
        <dbReference type="ARBA" id="ARBA00004123"/>
    </source>
</evidence>
<keyword evidence="6" id="KW-0347">Helicase</keyword>
<dbReference type="NCBIfam" id="TIGR00603">
    <property type="entry name" value="rad25"/>
    <property type="match status" value="1"/>
</dbReference>
<feature type="region of interest" description="Disordered" evidence="15">
    <location>
        <begin position="779"/>
        <end position="802"/>
    </location>
</feature>
<dbReference type="SMART" id="SM00487">
    <property type="entry name" value="DEXDc"/>
    <property type="match status" value="1"/>
</dbReference>
<keyword evidence="3" id="KW-0547">Nucleotide-binding</keyword>
<feature type="region of interest" description="Disordered" evidence="15">
    <location>
        <begin position="1"/>
        <end position="55"/>
    </location>
</feature>
<feature type="compositionally biased region" description="Basic and acidic residues" evidence="15">
    <location>
        <begin position="827"/>
        <end position="843"/>
    </location>
</feature>
<feature type="domain" description="Helicase C-terminal" evidence="17">
    <location>
        <begin position="588"/>
        <end position="742"/>
    </location>
</feature>
<feature type="compositionally biased region" description="Basic and acidic residues" evidence="15">
    <location>
        <begin position="268"/>
        <end position="279"/>
    </location>
</feature>
<dbReference type="Gene3D" id="3.40.50.300">
    <property type="entry name" value="P-loop containing nucleotide triphosphate hydrolases"/>
    <property type="match status" value="2"/>
</dbReference>
<comment type="subcellular location">
    <subcellularLocation>
        <location evidence="1">Nucleus</location>
    </subcellularLocation>
</comment>
<protein>
    <recommendedName>
        <fullName evidence="13">DNA 3'-5' helicase</fullName>
        <ecNumber evidence="13">5.6.2.4</ecNumber>
    </recommendedName>
</protein>
<dbReference type="PROSITE" id="PS51192">
    <property type="entry name" value="HELICASE_ATP_BIND_1"/>
    <property type="match status" value="1"/>
</dbReference>
<dbReference type="PANTHER" id="PTHR11274:SF0">
    <property type="entry name" value="GENERAL TRANSCRIPTION AND DNA REPAIR FACTOR IIH HELICASE SUBUNIT XPB"/>
    <property type="match status" value="1"/>
</dbReference>
<reference evidence="18" key="1">
    <citation type="journal article" date="2022" name="G3 (Bethesda)">
        <title>High quality genome of the basidiomycete yeast Dioszegia hungarica PDD-24b-2 isolated from cloud water.</title>
        <authorList>
            <person name="Jarrige D."/>
            <person name="Haridas S."/>
            <person name="Bleykasten-Grosshans C."/>
            <person name="Joly M."/>
            <person name="Nadalig T."/>
            <person name="Sancelme M."/>
            <person name="Vuilleumier S."/>
            <person name="Grigoriev I.V."/>
            <person name="Amato P."/>
            <person name="Bringel F."/>
        </authorList>
    </citation>
    <scope>NUCLEOTIDE SEQUENCE</scope>
    <source>
        <strain evidence="18">PDD-24b-2</strain>
    </source>
</reference>
<dbReference type="InterPro" id="IPR001161">
    <property type="entry name" value="XPB/Ssl2"/>
</dbReference>
<dbReference type="InterPro" id="IPR050615">
    <property type="entry name" value="ATP-dep_DNA_Helicase"/>
</dbReference>
<keyword evidence="5 18" id="KW-0378">Hydrolase</keyword>
<dbReference type="EMBL" id="JAKWFO010000008">
    <property type="protein sequence ID" value="KAI9633549.1"/>
    <property type="molecule type" value="Genomic_DNA"/>
</dbReference>
<keyword evidence="8" id="KW-0238">DNA-binding</keyword>
<dbReference type="GO" id="GO:0043138">
    <property type="term" value="F:3'-5' DNA helicase activity"/>
    <property type="evidence" value="ECO:0007669"/>
    <property type="project" value="UniProtKB-EC"/>
</dbReference>
<keyword evidence="11" id="KW-0539">Nucleus</keyword>
<dbReference type="CDD" id="cd18789">
    <property type="entry name" value="SF2_C_XPB"/>
    <property type="match status" value="1"/>
</dbReference>
<evidence type="ECO:0000256" key="11">
    <source>
        <dbReference type="ARBA" id="ARBA00023242"/>
    </source>
</evidence>
<dbReference type="GO" id="GO:0097550">
    <property type="term" value="C:transcription preinitiation complex"/>
    <property type="evidence" value="ECO:0007669"/>
    <property type="project" value="TreeGrafter"/>
</dbReference>
<dbReference type="InterPro" id="IPR006935">
    <property type="entry name" value="Helicase/UvrB_N"/>
</dbReference>
<dbReference type="GO" id="GO:0005524">
    <property type="term" value="F:ATP binding"/>
    <property type="evidence" value="ECO:0007669"/>
    <property type="project" value="UniProtKB-KW"/>
</dbReference>
<proteinExistence type="inferred from homology"/>
<accession>A0AA38H740</accession>
<evidence type="ECO:0000256" key="10">
    <source>
        <dbReference type="ARBA" id="ARBA00023235"/>
    </source>
</evidence>
<evidence type="ECO:0000313" key="19">
    <source>
        <dbReference type="Proteomes" id="UP001164286"/>
    </source>
</evidence>
<gene>
    <name evidence="18" type="ORF">MKK02DRAFT_18204</name>
</gene>
<evidence type="ECO:0000256" key="4">
    <source>
        <dbReference type="ARBA" id="ARBA00022763"/>
    </source>
</evidence>
<dbReference type="GO" id="GO:0005675">
    <property type="term" value="C:transcription factor TFIIH holo complex"/>
    <property type="evidence" value="ECO:0007669"/>
    <property type="project" value="TreeGrafter"/>
</dbReference>
<comment type="similarity">
    <text evidence="2">Belongs to the helicase family. RAD25/XPB subfamily.</text>
</comment>
<dbReference type="GO" id="GO:0006367">
    <property type="term" value="P:transcription initiation at RNA polymerase II promoter"/>
    <property type="evidence" value="ECO:0007669"/>
    <property type="project" value="InterPro"/>
</dbReference>
<dbReference type="PRINTS" id="PR00851">
    <property type="entry name" value="XRODRMPGMNTB"/>
</dbReference>
<organism evidence="18 19">
    <name type="scientific">Dioszegia hungarica</name>
    <dbReference type="NCBI Taxonomy" id="4972"/>
    <lineage>
        <taxon>Eukaryota</taxon>
        <taxon>Fungi</taxon>
        <taxon>Dikarya</taxon>
        <taxon>Basidiomycota</taxon>
        <taxon>Agaricomycotina</taxon>
        <taxon>Tremellomycetes</taxon>
        <taxon>Tremellales</taxon>
        <taxon>Bulleribasidiaceae</taxon>
        <taxon>Dioszegia</taxon>
    </lineage>
</organism>
<keyword evidence="4" id="KW-0227">DNA damage</keyword>
<evidence type="ECO:0000256" key="2">
    <source>
        <dbReference type="ARBA" id="ARBA00006637"/>
    </source>
</evidence>
<dbReference type="RefSeq" id="XP_052943326.1">
    <property type="nucleotide sequence ID" value="XM_053085908.1"/>
</dbReference>
<feature type="region of interest" description="Disordered" evidence="15">
    <location>
        <begin position="268"/>
        <end position="290"/>
    </location>
</feature>
<dbReference type="Pfam" id="PF13625">
    <property type="entry name" value="Helicase_C_3"/>
    <property type="match status" value="1"/>
</dbReference>
<keyword evidence="7" id="KW-0067">ATP-binding</keyword>
<dbReference type="GO" id="GO:0003677">
    <property type="term" value="F:DNA binding"/>
    <property type="evidence" value="ECO:0007669"/>
    <property type="project" value="UniProtKB-KW"/>
</dbReference>